<proteinExistence type="predicted"/>
<dbReference type="EMBL" id="DXBU01000188">
    <property type="protein sequence ID" value="HIZ23838.1"/>
    <property type="molecule type" value="Genomic_DNA"/>
</dbReference>
<feature type="transmembrane region" description="Helical" evidence="6">
    <location>
        <begin position="100"/>
        <end position="118"/>
    </location>
</feature>
<evidence type="ECO:0000256" key="1">
    <source>
        <dbReference type="ARBA" id="ARBA00004141"/>
    </source>
</evidence>
<dbReference type="AlphaFoldDB" id="A0A9D2DVM7"/>
<comment type="caution">
    <text evidence="8">The sequence shown here is derived from an EMBL/GenBank/DDBJ whole genome shotgun (WGS) entry which is preliminary data.</text>
</comment>
<keyword evidence="4 6" id="KW-0472">Membrane</keyword>
<keyword evidence="2 6" id="KW-0812">Transmembrane</keyword>
<feature type="compositionally biased region" description="Acidic residues" evidence="5">
    <location>
        <begin position="224"/>
        <end position="233"/>
    </location>
</feature>
<feature type="transmembrane region" description="Helical" evidence="6">
    <location>
        <begin position="49"/>
        <end position="70"/>
    </location>
</feature>
<dbReference type="GO" id="GO:0005886">
    <property type="term" value="C:plasma membrane"/>
    <property type="evidence" value="ECO:0007669"/>
    <property type="project" value="TreeGrafter"/>
</dbReference>
<comment type="subcellular location">
    <subcellularLocation>
        <location evidence="1">Membrane</location>
        <topology evidence="1">Multi-pass membrane protein</topology>
    </subcellularLocation>
</comment>
<evidence type="ECO:0000256" key="6">
    <source>
        <dbReference type="SAM" id="Phobius"/>
    </source>
</evidence>
<evidence type="ECO:0000256" key="2">
    <source>
        <dbReference type="ARBA" id="ARBA00022692"/>
    </source>
</evidence>
<evidence type="ECO:0000256" key="5">
    <source>
        <dbReference type="SAM" id="MobiDB-lite"/>
    </source>
</evidence>
<dbReference type="PANTHER" id="PTHR31247">
    <property type="entry name" value="TRANSMEMBRANE PROTEIN 198 FAMILY MEMBER"/>
    <property type="match status" value="1"/>
</dbReference>
<dbReference type="Pfam" id="PF13886">
    <property type="entry name" value="TM7S3_TM198"/>
    <property type="match status" value="1"/>
</dbReference>
<dbReference type="InterPro" id="IPR025256">
    <property type="entry name" value="TM7S3/TM198-like_dom"/>
</dbReference>
<evidence type="ECO:0000256" key="3">
    <source>
        <dbReference type="ARBA" id="ARBA00022989"/>
    </source>
</evidence>
<gene>
    <name evidence="8" type="ORF">IAA21_13810</name>
</gene>
<feature type="domain" description="TM7S3/TM198-like" evidence="7">
    <location>
        <begin position="30"/>
        <end position="159"/>
    </location>
</feature>
<feature type="region of interest" description="Disordered" evidence="5">
    <location>
        <begin position="197"/>
        <end position="239"/>
    </location>
</feature>
<evidence type="ECO:0000313" key="8">
    <source>
        <dbReference type="EMBL" id="HIZ23838.1"/>
    </source>
</evidence>
<feature type="transmembrane region" description="Helical" evidence="6">
    <location>
        <begin position="148"/>
        <end position="167"/>
    </location>
</feature>
<dbReference type="PANTHER" id="PTHR31247:SF5">
    <property type="entry name" value="DUF4203 DOMAIN-CONTAINING PROTEIN"/>
    <property type="match status" value="1"/>
</dbReference>
<evidence type="ECO:0000313" key="9">
    <source>
        <dbReference type="Proteomes" id="UP000824041"/>
    </source>
</evidence>
<evidence type="ECO:0000259" key="7">
    <source>
        <dbReference type="Pfam" id="PF13886"/>
    </source>
</evidence>
<feature type="transmembrane region" description="Helical" evidence="6">
    <location>
        <begin position="124"/>
        <end position="141"/>
    </location>
</feature>
<feature type="transmembrane region" description="Helical" evidence="6">
    <location>
        <begin position="21"/>
        <end position="42"/>
    </location>
</feature>
<keyword evidence="3 6" id="KW-1133">Transmembrane helix</keyword>
<feature type="non-terminal residue" evidence="8">
    <location>
        <position position="239"/>
    </location>
</feature>
<dbReference type="InterPro" id="IPR040236">
    <property type="entry name" value="TMEM198"/>
</dbReference>
<reference evidence="8" key="1">
    <citation type="journal article" date="2021" name="PeerJ">
        <title>Extensive microbial diversity within the chicken gut microbiome revealed by metagenomics and culture.</title>
        <authorList>
            <person name="Gilroy R."/>
            <person name="Ravi A."/>
            <person name="Getino M."/>
            <person name="Pursley I."/>
            <person name="Horton D.L."/>
            <person name="Alikhan N.F."/>
            <person name="Baker D."/>
            <person name="Gharbi K."/>
            <person name="Hall N."/>
            <person name="Watson M."/>
            <person name="Adriaenssens E.M."/>
            <person name="Foster-Nyarko E."/>
            <person name="Jarju S."/>
            <person name="Secka A."/>
            <person name="Antonio M."/>
            <person name="Oren A."/>
            <person name="Chaudhuri R.R."/>
            <person name="La Ragione R."/>
            <person name="Hildebrand F."/>
            <person name="Pallen M.J."/>
        </authorList>
    </citation>
    <scope>NUCLEOTIDE SEQUENCE</scope>
    <source>
        <strain evidence="8">14324</strain>
    </source>
</reference>
<sequence>MIEILTRIMTILERVRGMEELSSIAVGFFSVLLVFGVLNCLLGYRLLRFWMMLGGFGVGAGIGLFFASTLEISGSRWIYVGIMAAAGVLLGTIAFLSYKIGVFVLGAGIGAALSIYILHPTTSFIFFLCLLIGVGLGSLAVRYSREVLIVSTSLMGGVMAGFSLAKIGEMEEFPYGILMSAGFAALGMLIQFATNKPSALKESQRRQKDFPESPRQERPGKYDSEEEDLTEMEEGLKDY</sequence>
<feature type="transmembrane region" description="Helical" evidence="6">
    <location>
        <begin position="173"/>
        <end position="193"/>
    </location>
</feature>
<protein>
    <submittedName>
        <fullName evidence="8">TMEM198/TM7SF3 family protein</fullName>
    </submittedName>
</protein>
<feature type="transmembrane region" description="Helical" evidence="6">
    <location>
        <begin position="76"/>
        <end position="95"/>
    </location>
</feature>
<organism evidence="8 9">
    <name type="scientific">Candidatus Blautia faecigallinarum</name>
    <dbReference type="NCBI Taxonomy" id="2838488"/>
    <lineage>
        <taxon>Bacteria</taxon>
        <taxon>Bacillati</taxon>
        <taxon>Bacillota</taxon>
        <taxon>Clostridia</taxon>
        <taxon>Lachnospirales</taxon>
        <taxon>Lachnospiraceae</taxon>
        <taxon>Blautia</taxon>
    </lineage>
</organism>
<evidence type="ECO:0000256" key="4">
    <source>
        <dbReference type="ARBA" id="ARBA00023136"/>
    </source>
</evidence>
<name>A0A9D2DVM7_9FIRM</name>
<accession>A0A9D2DVM7</accession>
<reference evidence="8" key="2">
    <citation type="submission" date="2021-04" db="EMBL/GenBank/DDBJ databases">
        <authorList>
            <person name="Gilroy R."/>
        </authorList>
    </citation>
    <scope>NUCLEOTIDE SEQUENCE</scope>
    <source>
        <strain evidence="8">14324</strain>
    </source>
</reference>
<feature type="compositionally biased region" description="Basic and acidic residues" evidence="5">
    <location>
        <begin position="202"/>
        <end position="223"/>
    </location>
</feature>
<dbReference type="Proteomes" id="UP000824041">
    <property type="component" value="Unassembled WGS sequence"/>
</dbReference>